<accession>A0A858STT3</accession>
<dbReference type="PROSITE" id="PS51353">
    <property type="entry name" value="ARSC"/>
    <property type="match status" value="1"/>
</dbReference>
<evidence type="ECO:0000313" key="3">
    <source>
        <dbReference type="EMBL" id="QJF52094.1"/>
    </source>
</evidence>
<sequence>MHLYGLKNCDTCRKALKLLPDAEFVDVRAGGVPENVLKAAHARFGDALLNTRSATWRGLSDLQKDAGPLSLLQAHPAVMKRPLITDGDTMYLGWTRDVQTALGVA</sequence>
<organism evidence="3 4">
    <name type="scientific">Roseobacter ponti</name>
    <dbReference type="NCBI Taxonomy" id="1891787"/>
    <lineage>
        <taxon>Bacteria</taxon>
        <taxon>Pseudomonadati</taxon>
        <taxon>Pseudomonadota</taxon>
        <taxon>Alphaproteobacteria</taxon>
        <taxon>Rhodobacterales</taxon>
        <taxon>Roseobacteraceae</taxon>
        <taxon>Roseobacter</taxon>
    </lineage>
</organism>
<dbReference type="SUPFAM" id="SSF52833">
    <property type="entry name" value="Thioredoxin-like"/>
    <property type="match status" value="1"/>
</dbReference>
<gene>
    <name evidence="3" type="ORF">G3256_13415</name>
</gene>
<dbReference type="AlphaFoldDB" id="A0A858STT3"/>
<proteinExistence type="inferred from homology"/>
<dbReference type="RefSeq" id="WP_169641313.1">
    <property type="nucleotide sequence ID" value="NZ_CP048788.1"/>
</dbReference>
<evidence type="ECO:0000313" key="4">
    <source>
        <dbReference type="Proteomes" id="UP000503308"/>
    </source>
</evidence>
<dbReference type="InterPro" id="IPR006660">
    <property type="entry name" value="Arsenate_reductase-like"/>
</dbReference>
<dbReference type="Gene3D" id="3.40.30.10">
    <property type="entry name" value="Glutaredoxin"/>
    <property type="match status" value="1"/>
</dbReference>
<comment type="similarity">
    <text evidence="1 2">Belongs to the ArsC family.</text>
</comment>
<reference evidence="3 4" key="1">
    <citation type="submission" date="2020-02" db="EMBL/GenBank/DDBJ databases">
        <title>Genome sequence of Roseobacter ponti.</title>
        <authorList>
            <person name="Hollensteiner J."/>
            <person name="Schneider D."/>
            <person name="Poehlein A."/>
            <person name="Daniel R."/>
        </authorList>
    </citation>
    <scope>NUCLEOTIDE SEQUENCE [LARGE SCALE GENOMIC DNA]</scope>
    <source>
        <strain evidence="3 4">DSM 106830</strain>
    </source>
</reference>
<dbReference type="InterPro" id="IPR036249">
    <property type="entry name" value="Thioredoxin-like_sf"/>
</dbReference>
<evidence type="ECO:0000256" key="1">
    <source>
        <dbReference type="ARBA" id="ARBA00007198"/>
    </source>
</evidence>
<name>A0A858STT3_9RHOB</name>
<protein>
    <submittedName>
        <fullName evidence="3">Arsenate reductase</fullName>
    </submittedName>
</protein>
<dbReference type="PANTHER" id="PTHR30041:SF8">
    <property type="entry name" value="PROTEIN YFFB"/>
    <property type="match status" value="1"/>
</dbReference>
<dbReference type="Pfam" id="PF03960">
    <property type="entry name" value="ArsC"/>
    <property type="match status" value="1"/>
</dbReference>
<dbReference type="EMBL" id="CP048788">
    <property type="protein sequence ID" value="QJF52094.1"/>
    <property type="molecule type" value="Genomic_DNA"/>
</dbReference>
<keyword evidence="4" id="KW-1185">Reference proteome</keyword>
<dbReference type="KEGG" id="rpon:G3256_13415"/>
<dbReference type="PANTHER" id="PTHR30041">
    <property type="entry name" value="ARSENATE REDUCTASE"/>
    <property type="match status" value="1"/>
</dbReference>
<evidence type="ECO:0000256" key="2">
    <source>
        <dbReference type="PROSITE-ProRule" id="PRU01282"/>
    </source>
</evidence>
<dbReference type="Proteomes" id="UP000503308">
    <property type="component" value="Chromosome"/>
</dbReference>